<dbReference type="EnsemblMetazoa" id="Aqu2.1.10803_001">
    <property type="protein sequence ID" value="Aqu2.1.10803_001"/>
    <property type="gene ID" value="Aqu2.1.10803"/>
</dbReference>
<name>A0A1X7T8G4_AMPQE</name>
<accession>A0A1X7T8G4</accession>
<dbReference type="AlphaFoldDB" id="A0A1X7T8G4"/>
<evidence type="ECO:0000313" key="1">
    <source>
        <dbReference type="EnsemblMetazoa" id="Aqu2.1.10803_001"/>
    </source>
</evidence>
<proteinExistence type="predicted"/>
<sequence length="73" mass="8249">MLAPIRGTNYYWFCVKGEVKAMIAKYGLPTLFLKLSCAKYDSGGIAHYLRKVNNAPPSYRTFRLCTEDPVLVS</sequence>
<dbReference type="InParanoid" id="A0A1X7T8G4"/>
<organism evidence="1">
    <name type="scientific">Amphimedon queenslandica</name>
    <name type="common">Sponge</name>
    <dbReference type="NCBI Taxonomy" id="400682"/>
    <lineage>
        <taxon>Eukaryota</taxon>
        <taxon>Metazoa</taxon>
        <taxon>Porifera</taxon>
        <taxon>Demospongiae</taxon>
        <taxon>Heteroscleromorpha</taxon>
        <taxon>Haplosclerida</taxon>
        <taxon>Niphatidae</taxon>
        <taxon>Amphimedon</taxon>
    </lineage>
</organism>
<protein>
    <recommendedName>
        <fullName evidence="2">Helitron helicase-like domain-containing protein</fullName>
    </recommendedName>
</protein>
<evidence type="ECO:0008006" key="2">
    <source>
        <dbReference type="Google" id="ProtNLM"/>
    </source>
</evidence>
<reference evidence="1" key="1">
    <citation type="submission" date="2017-05" db="UniProtKB">
        <authorList>
            <consortium name="EnsemblMetazoa"/>
        </authorList>
    </citation>
    <scope>IDENTIFICATION</scope>
</reference>